<feature type="domain" description="Phospholipase/carboxylesterase/thioesterase" evidence="3">
    <location>
        <begin position="5"/>
        <end position="195"/>
    </location>
</feature>
<evidence type="ECO:0000313" key="5">
    <source>
        <dbReference type="Proteomes" id="UP000639973"/>
    </source>
</evidence>
<comment type="caution">
    <text evidence="4">The sequence shown here is derived from an EMBL/GenBank/DDBJ whole genome shotgun (WGS) entry which is preliminary data.</text>
</comment>
<name>A0ABQ2GGW4_9DEIO</name>
<dbReference type="PANTHER" id="PTHR10655">
    <property type="entry name" value="LYSOPHOSPHOLIPASE-RELATED"/>
    <property type="match status" value="1"/>
</dbReference>
<accession>A0ABQ2GGW4</accession>
<dbReference type="InterPro" id="IPR050565">
    <property type="entry name" value="LYPA1-2/EST-like"/>
</dbReference>
<keyword evidence="5" id="KW-1185">Reference proteome</keyword>
<keyword evidence="2" id="KW-0378">Hydrolase</keyword>
<dbReference type="InterPro" id="IPR029058">
    <property type="entry name" value="AB_hydrolase_fold"/>
</dbReference>
<gene>
    <name evidence="4" type="ORF">GCM10010840_35790</name>
</gene>
<dbReference type="Proteomes" id="UP000639973">
    <property type="component" value="Unassembled WGS sequence"/>
</dbReference>
<dbReference type="PANTHER" id="PTHR10655:SF17">
    <property type="entry name" value="LYSOPHOSPHOLIPASE-LIKE PROTEIN 1"/>
    <property type="match status" value="1"/>
</dbReference>
<proteinExistence type="inferred from homology"/>
<evidence type="ECO:0000256" key="1">
    <source>
        <dbReference type="ARBA" id="ARBA00006499"/>
    </source>
</evidence>
<evidence type="ECO:0000259" key="3">
    <source>
        <dbReference type="Pfam" id="PF02230"/>
    </source>
</evidence>
<dbReference type="EMBL" id="BMOL01000034">
    <property type="protein sequence ID" value="GGL94591.1"/>
    <property type="molecule type" value="Genomic_DNA"/>
</dbReference>
<dbReference type="Pfam" id="PF02230">
    <property type="entry name" value="Abhydrolase_2"/>
    <property type="match status" value="1"/>
</dbReference>
<dbReference type="Gene3D" id="3.40.50.1820">
    <property type="entry name" value="alpha/beta hydrolase"/>
    <property type="match status" value="1"/>
</dbReference>
<sequence length="211" mass="22869">MQGAPVLVLLHGVGGNERNLLALVDALDPRFAVVSVRGPLQIGPDGFAFFNVRFTPEPVPNPDEAEASRVALITLLPRLVREHGFNPAQVFLLGFSQGAIIGASVTLSRPELVAGLVMLSRRILPEARPNFASTKQLQQTNVFVAHGVHDAKLGIHHGRASQVLLTDLGVPFTYREYEMAHEITGPELVDVNTWLVDLLASPVLLEVPVEL</sequence>
<evidence type="ECO:0000313" key="4">
    <source>
        <dbReference type="EMBL" id="GGL94591.1"/>
    </source>
</evidence>
<dbReference type="SUPFAM" id="SSF53474">
    <property type="entry name" value="alpha/beta-Hydrolases"/>
    <property type="match status" value="1"/>
</dbReference>
<organism evidence="4 5">
    <name type="scientific">Deinococcus aerolatus</name>
    <dbReference type="NCBI Taxonomy" id="522487"/>
    <lineage>
        <taxon>Bacteria</taxon>
        <taxon>Thermotogati</taxon>
        <taxon>Deinococcota</taxon>
        <taxon>Deinococci</taxon>
        <taxon>Deinococcales</taxon>
        <taxon>Deinococcaceae</taxon>
        <taxon>Deinococcus</taxon>
    </lineage>
</organism>
<dbReference type="InterPro" id="IPR003140">
    <property type="entry name" value="PLipase/COase/thioEstase"/>
</dbReference>
<comment type="similarity">
    <text evidence="1">Belongs to the AB hydrolase superfamily. AB hydrolase 2 family.</text>
</comment>
<evidence type="ECO:0000256" key="2">
    <source>
        <dbReference type="ARBA" id="ARBA00022801"/>
    </source>
</evidence>
<protein>
    <submittedName>
        <fullName evidence="4">Phospholipase/carboxylesterase</fullName>
    </submittedName>
</protein>
<reference evidence="5" key="1">
    <citation type="journal article" date="2019" name="Int. J. Syst. Evol. Microbiol.">
        <title>The Global Catalogue of Microorganisms (GCM) 10K type strain sequencing project: providing services to taxonomists for standard genome sequencing and annotation.</title>
        <authorList>
            <consortium name="The Broad Institute Genomics Platform"/>
            <consortium name="The Broad Institute Genome Sequencing Center for Infectious Disease"/>
            <person name="Wu L."/>
            <person name="Ma J."/>
        </authorList>
    </citation>
    <scope>NUCLEOTIDE SEQUENCE [LARGE SCALE GENOMIC DNA]</scope>
    <source>
        <strain evidence="5">JCM 15442</strain>
    </source>
</reference>